<dbReference type="HAMAP" id="MF_01521">
    <property type="entry name" value="MntP_pump"/>
    <property type="match status" value="1"/>
</dbReference>
<evidence type="ECO:0000256" key="8">
    <source>
        <dbReference type="HAMAP-Rule" id="MF_01521"/>
    </source>
</evidence>
<reference evidence="10 11" key="2">
    <citation type="journal article" date="2011" name="J. Bacteriol.">
        <title>Complete genome sequence of strain HTCC2503T of Parvularcula bermudensis, the type species of the order "Parvularculales" in the class Alphaproteobacteria.</title>
        <authorList>
            <person name="Oh H.M."/>
            <person name="Kang I."/>
            <person name="Vergin K.L."/>
            <person name="Kang D."/>
            <person name="Rhee K.H."/>
            <person name="Giovannoni S.J."/>
            <person name="Cho J.C."/>
        </authorList>
    </citation>
    <scope>NUCLEOTIDE SEQUENCE [LARGE SCALE GENOMIC DNA]</scope>
    <source>
        <strain evidence="11">ATCC BAA-594 / HTCC2503 / KCTC 12087</strain>
    </source>
</reference>
<dbReference type="HOGENOM" id="CLU_096410_3_0_5"/>
<dbReference type="OrthoDB" id="9811590at2"/>
<evidence type="ECO:0000256" key="6">
    <source>
        <dbReference type="ARBA" id="ARBA00023136"/>
    </source>
</evidence>
<keyword evidence="6 8" id="KW-0472">Membrane</keyword>
<keyword evidence="11" id="KW-1185">Reference proteome</keyword>
<dbReference type="GO" id="GO:0005384">
    <property type="term" value="F:manganese ion transmembrane transporter activity"/>
    <property type="evidence" value="ECO:0007669"/>
    <property type="project" value="UniProtKB-UniRule"/>
</dbReference>
<evidence type="ECO:0000256" key="2">
    <source>
        <dbReference type="ARBA" id="ARBA00022475"/>
    </source>
</evidence>
<evidence type="ECO:0000256" key="7">
    <source>
        <dbReference type="ARBA" id="ARBA00023211"/>
    </source>
</evidence>
<dbReference type="Pfam" id="PF02659">
    <property type="entry name" value="Mntp"/>
    <property type="match status" value="1"/>
</dbReference>
<comment type="similarity">
    <text evidence="8">Belongs to the MntP (TC 9.B.29) family.</text>
</comment>
<evidence type="ECO:0000256" key="5">
    <source>
        <dbReference type="ARBA" id="ARBA00023065"/>
    </source>
</evidence>
<keyword evidence="4 8" id="KW-1133">Transmembrane helix</keyword>
<accession>E0TI10</accession>
<protein>
    <recommendedName>
        <fullName evidence="8">Putative manganese efflux pump MntP</fullName>
    </recommendedName>
</protein>
<evidence type="ECO:0000256" key="1">
    <source>
        <dbReference type="ARBA" id="ARBA00022448"/>
    </source>
</evidence>
<keyword evidence="7 8" id="KW-0464">Manganese</keyword>
<dbReference type="STRING" id="314260.PB2503_00270"/>
<feature type="chain" id="PRO_5003140683" description="Putative manganese efflux pump MntP" evidence="9">
    <location>
        <begin position="21"/>
        <end position="190"/>
    </location>
</feature>
<comment type="function">
    <text evidence="8">Probably functions as a manganese efflux pump.</text>
</comment>
<comment type="caution">
    <text evidence="8">Lacks conserved residue(s) required for the propagation of feature annotation.</text>
</comment>
<dbReference type="PANTHER" id="PTHR35529">
    <property type="entry name" value="MANGANESE EFFLUX PUMP MNTP-RELATED"/>
    <property type="match status" value="1"/>
</dbReference>
<dbReference type="eggNOG" id="COG1971">
    <property type="taxonomic scope" value="Bacteria"/>
</dbReference>
<feature type="transmembrane region" description="Helical" evidence="8">
    <location>
        <begin position="36"/>
        <end position="60"/>
    </location>
</feature>
<dbReference type="InterPro" id="IPR003810">
    <property type="entry name" value="Mntp/YtaF"/>
</dbReference>
<comment type="subcellular location">
    <subcellularLocation>
        <location evidence="8">Cell inner membrane</location>
        <topology evidence="8">Multi-pass membrane protein</topology>
    </subcellularLocation>
</comment>
<evidence type="ECO:0000256" key="9">
    <source>
        <dbReference type="SAM" id="SignalP"/>
    </source>
</evidence>
<feature type="transmembrane region" description="Helical" evidence="8">
    <location>
        <begin position="165"/>
        <end position="185"/>
    </location>
</feature>
<organism evidence="10 11">
    <name type="scientific">Parvularcula bermudensis (strain ATCC BAA-594 / HTCC2503 / KCTC 12087)</name>
    <dbReference type="NCBI Taxonomy" id="314260"/>
    <lineage>
        <taxon>Bacteria</taxon>
        <taxon>Pseudomonadati</taxon>
        <taxon>Pseudomonadota</taxon>
        <taxon>Alphaproteobacteria</taxon>
        <taxon>Parvularculales</taxon>
        <taxon>Parvularculaceae</taxon>
        <taxon>Parvularcula</taxon>
    </lineage>
</organism>
<name>E0TI10_PARBH</name>
<keyword evidence="5 8" id="KW-0406">Ion transport</keyword>
<evidence type="ECO:0000256" key="3">
    <source>
        <dbReference type="ARBA" id="ARBA00022692"/>
    </source>
</evidence>
<keyword evidence="8" id="KW-0997">Cell inner membrane</keyword>
<evidence type="ECO:0000313" key="11">
    <source>
        <dbReference type="Proteomes" id="UP000001302"/>
    </source>
</evidence>
<dbReference type="PANTHER" id="PTHR35529:SF1">
    <property type="entry name" value="MANGANESE EFFLUX PUMP MNTP-RELATED"/>
    <property type="match status" value="1"/>
</dbReference>
<evidence type="ECO:0000256" key="4">
    <source>
        <dbReference type="ARBA" id="ARBA00022989"/>
    </source>
</evidence>
<feature type="signal peptide" evidence="9">
    <location>
        <begin position="1"/>
        <end position="20"/>
    </location>
</feature>
<keyword evidence="2 8" id="KW-1003">Cell membrane</keyword>
<dbReference type="RefSeq" id="WP_013301795.1">
    <property type="nucleotide sequence ID" value="NC_014414.1"/>
</dbReference>
<keyword evidence="1 8" id="KW-0813">Transport</keyword>
<dbReference type="EMBL" id="CP002156">
    <property type="protein sequence ID" value="ADM10821.1"/>
    <property type="molecule type" value="Genomic_DNA"/>
</dbReference>
<feature type="transmembrane region" description="Helical" evidence="8">
    <location>
        <begin position="133"/>
        <end position="153"/>
    </location>
</feature>
<reference evidence="11" key="1">
    <citation type="submission" date="2010-08" db="EMBL/GenBank/DDBJ databases">
        <title>Genome sequence of Parvularcula bermudensis HTCC2503.</title>
        <authorList>
            <person name="Kang D.-M."/>
            <person name="Oh H.-M."/>
            <person name="Cho J.-C."/>
        </authorList>
    </citation>
    <scope>NUCLEOTIDE SEQUENCE [LARGE SCALE GENOMIC DNA]</scope>
    <source>
        <strain evidence="11">ATCC BAA-594 / HTCC2503 / KCTC 12087</strain>
    </source>
</reference>
<gene>
    <name evidence="8" type="primary">mntP</name>
    <name evidence="10" type="ordered locus">PB2503_00270</name>
</gene>
<dbReference type="InterPro" id="IPR022929">
    <property type="entry name" value="Put_MntP"/>
</dbReference>
<evidence type="ECO:0000313" key="10">
    <source>
        <dbReference type="EMBL" id="ADM10821.1"/>
    </source>
</evidence>
<sequence length="190" mass="19330">MPGASALAATCISLSTDAFAASVARGTAMRERNVPRAVRIGAIFGTTEGLMCLGGFLLALTLGGVIDRIDHWAALVLLTIIGARMIREGFGPDDDGMTDDERRSLLGTIATALGTSIDAAAVGAAFAYAGAPLIVTLFVGLTSFAASTIGFALGPSIGLRFGKRAEIAGGAVLILIGVSIFWQHLAAPPV</sequence>
<dbReference type="Proteomes" id="UP000001302">
    <property type="component" value="Chromosome"/>
</dbReference>
<keyword evidence="9" id="KW-0732">Signal</keyword>
<dbReference type="AlphaFoldDB" id="E0TI10"/>
<dbReference type="GO" id="GO:0005886">
    <property type="term" value="C:plasma membrane"/>
    <property type="evidence" value="ECO:0007669"/>
    <property type="project" value="UniProtKB-SubCell"/>
</dbReference>
<feature type="transmembrane region" description="Helical" evidence="8">
    <location>
        <begin position="105"/>
        <end position="127"/>
    </location>
</feature>
<proteinExistence type="inferred from homology"/>
<dbReference type="KEGG" id="pbr:PB2503_00270"/>
<keyword evidence="3 8" id="KW-0812">Transmembrane</keyword>